<evidence type="ECO:0000256" key="2">
    <source>
        <dbReference type="ARBA" id="ARBA00023203"/>
    </source>
</evidence>
<keyword evidence="2" id="KW-0009">Actin-binding</keyword>
<keyword evidence="3" id="KW-0175">Coiled coil</keyword>
<dbReference type="InterPro" id="IPR002017">
    <property type="entry name" value="Spectrin_repeat"/>
</dbReference>
<keyword evidence="6" id="KW-1185">Reference proteome</keyword>
<gene>
    <name evidence="5" type="ORF">ACJMK2_029006</name>
</gene>
<name>A0ABD3XB49_SINWO</name>
<feature type="domain" description="Calponin-homology (CH)" evidence="4">
    <location>
        <begin position="4"/>
        <end position="109"/>
    </location>
</feature>
<dbReference type="PROSITE" id="PS00019">
    <property type="entry name" value="ACTININ_1"/>
    <property type="match status" value="1"/>
</dbReference>
<dbReference type="SMART" id="SM00033">
    <property type="entry name" value="CH"/>
    <property type="match status" value="2"/>
</dbReference>
<keyword evidence="1" id="KW-0677">Repeat</keyword>
<dbReference type="Pfam" id="PF00307">
    <property type="entry name" value="CH"/>
    <property type="match status" value="2"/>
</dbReference>
<feature type="coiled-coil region" evidence="3">
    <location>
        <begin position="2475"/>
        <end position="2532"/>
    </location>
</feature>
<evidence type="ECO:0000256" key="1">
    <source>
        <dbReference type="ARBA" id="ARBA00022737"/>
    </source>
</evidence>
<sequence length="2710" mass="315740">EREDVQKKTFTKWINSQLSKANLPVIEDLFVDLRDGTHLLSLLEVLSGLDLKREKGRLRVHYINNVNRALDVLARHYNIKLVNISSNDIVDGNQKLTLGLVWSIILHWQVKDVMKDLMDDLRQTNLERTLLAWCRQSTQEYENVDVRNFTNCWRDGLAFNALIHHYRPHLFSYESLFTNTAEQNLEHAFRLAYENLGVDRLLDPEDVAVDNPDKKSVMMYLMCLFKALPHSDIPLENNDIPFSPQSPEESIGAVSTRFLESTRTTKITEHAMSMSSSSSRHSTMSSASVDLISYQDALENVLTWLLEAEEVMEMQEPISVSVIEVKKQFSEHEDFMLELTKHQDSIGNVLREGNDLIAEGKVTADEENEIRIQMSLLNNRWEDLRLKALSRQSQLQQVLMTLQQQQLDELASWLAKMEERIANQGPIGTDLQTIKAQVDEHKKLQEELEQQQRKVDSLQNMVVVVDDNNTESACEAMEKQLQNLGKRWATICHWTEEQWLHLQDVLLKWQHFAEEEDKFSDWLLEKEAVLIRMKHVDVSDQTQALTQVQELKTIEREMVQQVKKFESLYECGQQIAERVNNEEAVRKLSTRLEEFQDRWKRLVEQMEQRSKMIVGSGIDLGQIPELKEDLSDFSEEAKLRSSASNVAKRRKIDSVSWIEFDKQYKKICEWIEKIESGLELLTQGETSPQEQFTEEEQVVLIEDTEQEMKSHSNDVNRILSLGRTVVTELKMAGDSNDEVAIAVQSLEERWENLNRQFSETQAKVNLNNEKKKIYYELGSLQELMNSYEKWIGTLERIPEEAVEISRQLEQCKIKLKAIKSHEDRVEKMNHQAQLLLKKSRSPKLDDDLREFNKRWEVIFKNIGERQRQLTEALEKAPPKAYLEAIDALLTWINNNEQVLQSESFQVTETSLMEKQRSQFKTLMDDLTEQKASLDYINKTGNDLVAKMAARGSKSEKINEDLKSLNGRWSTVTTAMQSRLDNIEKAVSQVKQYQSQITGLNSWMEEMDVFLHTEDPVTGDLQALQAQLQESNAVQEDIKTLQQNVSSINELYSQLKVNSEPSFREKMAAEVLDLNDKWDRVLSLAKQQNERLKGLLDSSQNIHQKIELLIKWLEPIKEDLSNKDYAVENPNDLHVKTKKFKKLKDEMTEKDGEVNKVNEEANDMLNKAPSGSLQDLARSLMRLNALWTDAYQRVDHYSRLYANADNQWKHFRALMDEEHLYLEKLERKVRNSTGINSDAEELSEQFDEVERLVEEHTSTENPSQLQELAQDLILNSIMADMVRTEMEQYSKRREAMEVKAKEKMSRLEDSMNQVQNIERQVLQMSQWMVDVSREIQNRLDADVLAGDVPDEYEQLKEEFRQQEELLRELEKYETEYKASGKLDASTRLERQIQTIKKDFMELNLKFKKFQRPADFDPKMSHVKRELDGIEERMYLISVQNDDLESLQDKFDQCMKFYKTMSELKMEVEVVIKTGRQIVEKKQVDFPDKLSKQLDAIKQQYNKIGAQVTVGKNNLEKAMKLSKKLRKEVSLVQDFVNRVNRELDKKEDPANMSKLDAELIFVTSTQDEMTNKQGILTNMRELHSQLTELAEEGELTETKHNIENLSEQWTQLTFRLDGWRSKIEADLSVVDSLFVEFQTTLMGVKDWLTQAEVTLATYHKLPVPQKATDTWRDKAKTLQLQFNETRSQVDEVRDAAVETMSKSDRYTKMVEPELTHLNQRWEDMENKIKEIQRPVQFETIEIPKTTVTMVTASCEVQQMQEVDVKFQTLFDHAMNTMQSFEDNVLFKGEIRSRDMEGDPQDNAKNLEDGVQKLRAEMESVINCGEKLVSQIELSDPKTSQKIDVQVQKLRERLESLKLQTETKRKALVIIAPLWYQFQESSQNLSKQIDDMEMRVLENPAQSKAFDEELKRRHRELESLRQQGQVLDERGVGVVDSELKRLTHRLSDVRSQIVRLPQPALTLDASEGEQIIRTSYSVTANSRDVGAPTLAHFINEIRCQRDQLSEAQRTLSGPVLGSKDLNQFEAQEPLLKEVQKSIDEVKRRIEDFGLEKEEVLKDSRPEEVGRVQELLADLQQQWQQTNELHKDRLRRWSRAAEQWSQYHSDMKELTQWLAKTEARLLELKHWGKDFKELEKAYSELEKGIRSHQGQVNSMNAAGNEIIRQSAAPDAQSLRETLNALNQKWKGVYAEILDRQESLEAEGVKTSEFTEDMDELFFWLDETENILGTTLQPEEVFMEEVLEKVKDREDDVATKQQSLDTINRNGETLLSQDTLSPQDKENIKRDLDSLNGRWTKVVDDISKRRHDVEERLQKLRSFSASLIELQSWVKDTRNLLEKQRHTESATSLDELDSIIVDPQTTQSAIDAHQANLDQVNQTFTQLTQNYPVGDKESSSHENLKQRIDALNSDWKIIRELAEALEPVPIDSSVHEVFTKVKVEAQRSSPSPWPGFHKSIAELRDWLTLLEKMLRTQHVTVGDISDIEQTIQKQKSLLQDFENKRPQLEEVTCKAENFHKNSTNEADKKSVKEKVDRLQKDWDQIMLKMRQRQTELDDMLLECRQFDELYAEFDRWLAQVEEDLDSDPTSPQKRNTQRLISQNKTLESEVREWQEKADSLKRLADKLVEEYREDDTSSVKLKLERAMNRWSTLLNRLAENMKAAQKTDLSPQQLDLALDEFIRWLESTEKSYERLDEETSKNEVLEDKDLCSVYLEQFR</sequence>
<feature type="coiled-coil region" evidence="3">
    <location>
        <begin position="2028"/>
        <end position="2055"/>
    </location>
</feature>
<dbReference type="CDD" id="cd00176">
    <property type="entry name" value="SPEC"/>
    <property type="match status" value="7"/>
</dbReference>
<feature type="domain" description="Calponin-homology (CH)" evidence="4">
    <location>
        <begin position="124"/>
        <end position="229"/>
    </location>
</feature>
<dbReference type="SUPFAM" id="SSF47576">
    <property type="entry name" value="Calponin-homology domain, CH-domain"/>
    <property type="match status" value="1"/>
</dbReference>
<dbReference type="CDD" id="cd21186">
    <property type="entry name" value="CH_DMD-like_rpt1"/>
    <property type="match status" value="1"/>
</dbReference>
<dbReference type="InterPro" id="IPR001589">
    <property type="entry name" value="Actinin_actin-bd_CS"/>
</dbReference>
<dbReference type="InterPro" id="IPR035436">
    <property type="entry name" value="Dystrophin/utrophin"/>
</dbReference>
<evidence type="ECO:0000313" key="5">
    <source>
        <dbReference type="EMBL" id="KAL3882693.1"/>
    </source>
</evidence>
<feature type="coiled-coil region" evidence="3">
    <location>
        <begin position="701"/>
        <end position="763"/>
    </location>
</feature>
<dbReference type="Proteomes" id="UP001634394">
    <property type="component" value="Unassembled WGS sequence"/>
</dbReference>
<feature type="non-terminal residue" evidence="5">
    <location>
        <position position="2710"/>
    </location>
</feature>
<accession>A0ABD3XB49</accession>
<dbReference type="PANTHER" id="PTHR11915">
    <property type="entry name" value="SPECTRIN/FILAMIN RELATED CYTOSKELETAL PROTEIN"/>
    <property type="match status" value="1"/>
</dbReference>
<organism evidence="5 6">
    <name type="scientific">Sinanodonta woodiana</name>
    <name type="common">Chinese pond mussel</name>
    <name type="synonym">Anodonta woodiana</name>
    <dbReference type="NCBI Taxonomy" id="1069815"/>
    <lineage>
        <taxon>Eukaryota</taxon>
        <taxon>Metazoa</taxon>
        <taxon>Spiralia</taxon>
        <taxon>Lophotrochozoa</taxon>
        <taxon>Mollusca</taxon>
        <taxon>Bivalvia</taxon>
        <taxon>Autobranchia</taxon>
        <taxon>Heteroconchia</taxon>
        <taxon>Palaeoheterodonta</taxon>
        <taxon>Unionida</taxon>
        <taxon>Unionoidea</taxon>
        <taxon>Unionidae</taxon>
        <taxon>Unioninae</taxon>
        <taxon>Sinanodonta</taxon>
    </lineage>
</organism>
<dbReference type="PROSITE" id="PS00020">
    <property type="entry name" value="ACTININ_2"/>
    <property type="match status" value="1"/>
</dbReference>
<feature type="coiled-coil region" evidence="3">
    <location>
        <begin position="1351"/>
        <end position="1404"/>
    </location>
</feature>
<dbReference type="EMBL" id="JBJQND010000003">
    <property type="protein sequence ID" value="KAL3882693.1"/>
    <property type="molecule type" value="Genomic_DNA"/>
</dbReference>
<feature type="coiled-coil region" evidence="3">
    <location>
        <begin position="578"/>
        <end position="605"/>
    </location>
</feature>
<evidence type="ECO:0000313" key="6">
    <source>
        <dbReference type="Proteomes" id="UP001634394"/>
    </source>
</evidence>
<protein>
    <recommendedName>
        <fullName evidence="4">Calponin-homology (CH) domain-containing protein</fullName>
    </recommendedName>
</protein>
<dbReference type="Pfam" id="PF00435">
    <property type="entry name" value="Spectrin"/>
    <property type="match status" value="12"/>
</dbReference>
<dbReference type="Gene3D" id="1.20.58.60">
    <property type="match status" value="15"/>
</dbReference>
<evidence type="ECO:0000259" key="4">
    <source>
        <dbReference type="PROSITE" id="PS50021"/>
    </source>
</evidence>
<dbReference type="SMART" id="SM00150">
    <property type="entry name" value="SPEC"/>
    <property type="match status" value="19"/>
</dbReference>
<reference evidence="5 6" key="1">
    <citation type="submission" date="2024-11" db="EMBL/GenBank/DDBJ databases">
        <title>Chromosome-level genome assembly of the freshwater bivalve Anodonta woodiana.</title>
        <authorList>
            <person name="Chen X."/>
        </authorList>
    </citation>
    <scope>NUCLEOTIDE SEQUENCE [LARGE SCALE GENOMIC DNA]</scope>
    <source>
        <strain evidence="5">MN2024</strain>
        <tissue evidence="5">Gills</tissue>
    </source>
</reference>
<feature type="coiled-coil region" evidence="3">
    <location>
        <begin position="2587"/>
        <end position="2658"/>
    </location>
</feature>
<dbReference type="GO" id="GO:0003779">
    <property type="term" value="F:actin binding"/>
    <property type="evidence" value="ECO:0007669"/>
    <property type="project" value="UniProtKB-KW"/>
</dbReference>
<proteinExistence type="predicted"/>
<dbReference type="InterPro" id="IPR001715">
    <property type="entry name" value="CH_dom"/>
</dbReference>
<dbReference type="PROSITE" id="PS50021">
    <property type="entry name" value="CH"/>
    <property type="match status" value="2"/>
</dbReference>
<feature type="coiled-coil region" evidence="3">
    <location>
        <begin position="431"/>
        <end position="468"/>
    </location>
</feature>
<dbReference type="SUPFAM" id="SSF46966">
    <property type="entry name" value="Spectrin repeat"/>
    <property type="match status" value="17"/>
</dbReference>
<feature type="non-terminal residue" evidence="5">
    <location>
        <position position="1"/>
    </location>
</feature>
<comment type="caution">
    <text evidence="5">The sequence shown here is derived from an EMBL/GenBank/DDBJ whole genome shotgun (WGS) entry which is preliminary data.</text>
</comment>
<dbReference type="FunFam" id="1.20.58.60:FF:000075">
    <property type="entry name" value="utrophin isoform X1"/>
    <property type="match status" value="1"/>
</dbReference>
<dbReference type="PIRSF" id="PIRSF002341">
    <property type="entry name" value="Dystrophin/utrophin"/>
    <property type="match status" value="1"/>
</dbReference>
<feature type="coiled-coil region" evidence="3">
    <location>
        <begin position="1023"/>
        <end position="1057"/>
    </location>
</feature>
<dbReference type="InterPro" id="IPR018159">
    <property type="entry name" value="Spectrin/alpha-actinin"/>
</dbReference>
<feature type="coiled-coil region" evidence="3">
    <location>
        <begin position="1221"/>
        <end position="1319"/>
    </location>
</feature>
<dbReference type="InterPro" id="IPR036872">
    <property type="entry name" value="CH_dom_sf"/>
</dbReference>
<dbReference type="Gene3D" id="1.10.418.10">
    <property type="entry name" value="Calponin-like domain"/>
    <property type="match status" value="2"/>
</dbReference>
<feature type="coiled-coil region" evidence="3">
    <location>
        <begin position="1837"/>
        <end position="1864"/>
    </location>
</feature>
<evidence type="ECO:0000256" key="3">
    <source>
        <dbReference type="SAM" id="Coils"/>
    </source>
</evidence>